<evidence type="ECO:0000313" key="1">
    <source>
        <dbReference type="EMBL" id="CUG94204.1"/>
    </source>
</evidence>
<accession>A0A0S4JRQ6</accession>
<protein>
    <submittedName>
        <fullName evidence="1">Uncharacterized protein</fullName>
    </submittedName>
</protein>
<name>A0A0S4JRQ6_BODSA</name>
<dbReference type="EMBL" id="CYKH01002227">
    <property type="protein sequence ID" value="CUG94204.1"/>
    <property type="molecule type" value="Genomic_DNA"/>
</dbReference>
<dbReference type="VEuPathDB" id="TriTrypDB:BSAL_47015c"/>
<reference evidence="2" key="1">
    <citation type="submission" date="2015-09" db="EMBL/GenBank/DDBJ databases">
        <authorList>
            <consortium name="Pathogen Informatics"/>
        </authorList>
    </citation>
    <scope>NUCLEOTIDE SEQUENCE [LARGE SCALE GENOMIC DNA]</scope>
    <source>
        <strain evidence="2">Lake Konstanz</strain>
    </source>
</reference>
<proteinExistence type="predicted"/>
<evidence type="ECO:0000313" key="2">
    <source>
        <dbReference type="Proteomes" id="UP000051952"/>
    </source>
</evidence>
<keyword evidence="2" id="KW-1185">Reference proteome</keyword>
<sequence length="330" mass="37901">MTMIAPTPPPQSRQVSVSTRNVYAAEGVWVPEAMRVNRSETSHRKEMQELEHKSFGDLLFSIALMLGDIRKVRAAEHPKNVWAYNLKSLTQIELDYQTRHERDVWFPPIVPRGVPSPPRPIKQLIPRQANPEVDALLAEEDELREWVTRLEGRLRQPIERGCVDSWLLMTGPQRTFVEEVDSRSEIVEEEAQLWKKITNRHKHLLPASYFTDIANAKRAAARQAILDNPLTGEELLRKELEAEERAAGEEMFGWLHEKYGVRLYSTSRIEVSLRSEIEEDAEENSVAKLAFQYCEQTFRCSRLALLCLHTAPSKPLLVDLIAKCCPELAK</sequence>
<gene>
    <name evidence="1" type="ORF">BSAL_47015c</name>
</gene>
<dbReference type="AlphaFoldDB" id="A0A0S4JRQ6"/>
<dbReference type="Proteomes" id="UP000051952">
    <property type="component" value="Unassembled WGS sequence"/>
</dbReference>
<organism evidence="1 2">
    <name type="scientific">Bodo saltans</name>
    <name type="common">Flagellated protozoan</name>
    <dbReference type="NCBI Taxonomy" id="75058"/>
    <lineage>
        <taxon>Eukaryota</taxon>
        <taxon>Discoba</taxon>
        <taxon>Euglenozoa</taxon>
        <taxon>Kinetoplastea</taxon>
        <taxon>Metakinetoplastina</taxon>
        <taxon>Eubodonida</taxon>
        <taxon>Bodonidae</taxon>
        <taxon>Bodo</taxon>
    </lineage>
</organism>